<dbReference type="Gene3D" id="1.25.40.10">
    <property type="entry name" value="Tetratricopeptide repeat domain"/>
    <property type="match status" value="6"/>
</dbReference>
<evidence type="ECO:0000256" key="1">
    <source>
        <dbReference type="PROSITE-ProRule" id="PRU00339"/>
    </source>
</evidence>
<dbReference type="Pfam" id="PF14559">
    <property type="entry name" value="TPR_19"/>
    <property type="match status" value="4"/>
</dbReference>
<dbReference type="NCBIfam" id="TIGR02917">
    <property type="entry name" value="PEP_TPR_lipo"/>
    <property type="match status" value="1"/>
</dbReference>
<dbReference type="OrthoDB" id="5290951at2"/>
<evidence type="ECO:0000313" key="3">
    <source>
        <dbReference type="EMBL" id="QDL39624.1"/>
    </source>
</evidence>
<feature type="repeat" description="TPR" evidence="1">
    <location>
        <begin position="370"/>
        <end position="403"/>
    </location>
</feature>
<feature type="signal peptide" evidence="2">
    <location>
        <begin position="1"/>
        <end position="22"/>
    </location>
</feature>
<dbReference type="InterPro" id="IPR019734">
    <property type="entry name" value="TPR_rpt"/>
</dbReference>
<organism evidence="3 4">
    <name type="scientific">Rhodoferax sediminis</name>
    <dbReference type="NCBI Taxonomy" id="2509614"/>
    <lineage>
        <taxon>Bacteria</taxon>
        <taxon>Pseudomonadati</taxon>
        <taxon>Pseudomonadota</taxon>
        <taxon>Betaproteobacteria</taxon>
        <taxon>Burkholderiales</taxon>
        <taxon>Comamonadaceae</taxon>
        <taxon>Rhodoferax</taxon>
    </lineage>
</organism>
<dbReference type="Pfam" id="PF13181">
    <property type="entry name" value="TPR_8"/>
    <property type="match status" value="2"/>
</dbReference>
<dbReference type="InterPro" id="IPR014266">
    <property type="entry name" value="PEP-CTERM_TPR_PrsT"/>
</dbReference>
<dbReference type="InterPro" id="IPR011990">
    <property type="entry name" value="TPR-like_helical_dom_sf"/>
</dbReference>
<dbReference type="EMBL" id="CP035503">
    <property type="protein sequence ID" value="QDL39624.1"/>
    <property type="molecule type" value="Genomic_DNA"/>
</dbReference>
<protein>
    <submittedName>
        <fullName evidence="3">PEP-CTERM system TPR-repeat protein PrsT</fullName>
    </submittedName>
</protein>
<dbReference type="SUPFAM" id="SSF48452">
    <property type="entry name" value="TPR-like"/>
    <property type="match status" value="3"/>
</dbReference>
<sequence length="924" mass="99007">MTSGKPCRCMTVPALLVALALAGCGQKPEAMIVSAKEYLAKNDRKAAVIQIKNALQSDPNLPEARFLLGTTLLESGDPVGAETELRKALDLKYPQTAVIPPLAQSMLAQGQAKKITDEFSGTVLGAPQAKASLQMTLASAYAMQDKPDLAQAALHAALAAAPGYAPALVAEAGEKARRGDFDGALAMVDDVLAKSPRSFEAWKLKGDILLYAKKQDDEAVAAYRKSLEIKPDFLAGHAALVTTLLQQGKMAEADKQIEALKKLAPNQPQTKYLEAQLAFQKKDFKSARNLTQQVLAAAPANIQVLQLAGAVELQLNALPAAQDYLSRALQAAPNLALARRLLVVTYLRSGQPAKAMTTLLPALKPDTTDPELLSVAGDVYLQNGDLKQAQDYFEKAVQQAPKDGRKRTAVALTHLMQGSTDTAFAELQNIAVSDPGTTADLALISAHLRRQEYDKALKAIDGLEKKQPDKPLAAFLQGRTLQAMRDTAGARKSFERALTIDPNYFPAVASLAGLDVADKKPDDAKKRFEAVLQKNPKSGQAWVALAELAGASGAKPDEVAKLLGNAVTADPTQATPRLLLIDFYLRNKDVKQASSVAQNAVAALPDSPEILDALGRTQQASGELNQAVTTYNKLADMQPLSPQPFMRLAGVHMAEKNKDAAAQSLQKALEIKPDFLEAQRVLIVLDLDGKRTQAALDVARTVQKQRPREAVGYVLEGDIDASQKNWDGAATAYRAGLKQVNSPELAVKLHSVLLASGKGAEADRLSSTWQKDNPRDVAFLFYLGDRAIALKDYAGASQHFAAIVKLQPNNAGAYNNLAWVSAKLNKDDAIGYAEKANVLAPNQPAFMDTLAMLLADKGNYAKALELQNKALALQPGNTAFKLNLAKINIKAGNKDLARKELEELGKLGDTFTAQAEVAMLLKGL</sequence>
<gene>
    <name evidence="3" type="primary">prsT</name>
    <name evidence="3" type="ORF">EUB48_04275</name>
</gene>
<name>A0A515DGU6_9BURK</name>
<dbReference type="PANTHER" id="PTHR12558:SF13">
    <property type="entry name" value="CELL DIVISION CYCLE PROTEIN 27 HOMOLOG"/>
    <property type="match status" value="1"/>
</dbReference>
<dbReference type="PROSITE" id="PS51257">
    <property type="entry name" value="PROKAR_LIPOPROTEIN"/>
    <property type="match status" value="1"/>
</dbReference>
<reference evidence="3 4" key="1">
    <citation type="submission" date="2019-01" db="EMBL/GenBank/DDBJ databases">
        <title>Genomic insights into a novel species Rhodoferax sp.</title>
        <authorList>
            <person name="Jin L."/>
        </authorList>
    </citation>
    <scope>NUCLEOTIDE SEQUENCE [LARGE SCALE GENOMIC DNA]</scope>
    <source>
        <strain evidence="3 4">CHu59-6-5</strain>
    </source>
</reference>
<dbReference type="Proteomes" id="UP000316798">
    <property type="component" value="Chromosome"/>
</dbReference>
<dbReference type="SMART" id="SM00028">
    <property type="entry name" value="TPR"/>
    <property type="match status" value="14"/>
</dbReference>
<feature type="repeat" description="TPR" evidence="1">
    <location>
        <begin position="777"/>
        <end position="810"/>
    </location>
</feature>
<feature type="repeat" description="TPR" evidence="1">
    <location>
        <begin position="844"/>
        <end position="877"/>
    </location>
</feature>
<proteinExistence type="predicted"/>
<feature type="chain" id="PRO_5022084727" evidence="2">
    <location>
        <begin position="23"/>
        <end position="924"/>
    </location>
</feature>
<dbReference type="PANTHER" id="PTHR12558">
    <property type="entry name" value="CELL DIVISION CYCLE 16,23,27"/>
    <property type="match status" value="1"/>
</dbReference>
<accession>A0A515DGU6</accession>
<keyword evidence="2" id="KW-0732">Signal</keyword>
<feature type="repeat" description="TPR" evidence="1">
    <location>
        <begin position="642"/>
        <end position="675"/>
    </location>
</feature>
<evidence type="ECO:0000256" key="2">
    <source>
        <dbReference type="SAM" id="SignalP"/>
    </source>
</evidence>
<dbReference type="AlphaFoldDB" id="A0A515DGU6"/>
<keyword evidence="4" id="KW-1185">Reference proteome</keyword>
<keyword evidence="1" id="KW-0802">TPR repeat</keyword>
<feature type="repeat" description="TPR" evidence="1">
    <location>
        <begin position="471"/>
        <end position="504"/>
    </location>
</feature>
<dbReference type="PROSITE" id="PS50005">
    <property type="entry name" value="TPR"/>
    <property type="match status" value="6"/>
</dbReference>
<feature type="repeat" description="TPR" evidence="1">
    <location>
        <begin position="608"/>
        <end position="641"/>
    </location>
</feature>
<dbReference type="KEGG" id="rhf:EUB48_04275"/>
<dbReference type="Pfam" id="PF13432">
    <property type="entry name" value="TPR_16"/>
    <property type="match status" value="2"/>
</dbReference>
<evidence type="ECO:0000313" key="4">
    <source>
        <dbReference type="Proteomes" id="UP000316798"/>
    </source>
</evidence>